<feature type="domain" description="Calcineurin-like phosphoesterase" evidence="1">
    <location>
        <begin position="4"/>
        <end position="163"/>
    </location>
</feature>
<evidence type="ECO:0000259" key="1">
    <source>
        <dbReference type="Pfam" id="PF00149"/>
    </source>
</evidence>
<keyword evidence="2" id="KW-0540">Nuclease</keyword>
<dbReference type="SUPFAM" id="SSF56300">
    <property type="entry name" value="Metallo-dependent phosphatases"/>
    <property type="match status" value="1"/>
</dbReference>
<evidence type="ECO:0000313" key="2">
    <source>
        <dbReference type="EMBL" id="SDI87604.1"/>
    </source>
</evidence>
<dbReference type="GO" id="GO:0004527">
    <property type="term" value="F:exonuclease activity"/>
    <property type="evidence" value="ECO:0007669"/>
    <property type="project" value="UniProtKB-KW"/>
</dbReference>
<dbReference type="EMBL" id="FNEJ01000011">
    <property type="protein sequence ID" value="SDI87604.1"/>
    <property type="molecule type" value="Genomic_DNA"/>
</dbReference>
<keyword evidence="2" id="KW-0378">Hydrolase</keyword>
<dbReference type="InterPro" id="IPR004843">
    <property type="entry name" value="Calcineurin-like_PHP"/>
</dbReference>
<dbReference type="OrthoDB" id="9773856at2"/>
<dbReference type="PANTHER" id="PTHR30337:SF0">
    <property type="entry name" value="NUCLEASE SBCCD SUBUNIT D"/>
    <property type="match status" value="1"/>
</dbReference>
<accession>A0A1G8P534</accession>
<evidence type="ECO:0000313" key="3">
    <source>
        <dbReference type="Proteomes" id="UP000199093"/>
    </source>
</evidence>
<gene>
    <name evidence="2" type="ORF">SAMN04487993_1011176</name>
</gene>
<keyword evidence="3" id="KW-1185">Reference proteome</keyword>
<dbReference type="Pfam" id="PF00149">
    <property type="entry name" value="Metallophos"/>
    <property type="match status" value="1"/>
</dbReference>
<dbReference type="STRING" id="555512.SAMN04487993_1011176"/>
<dbReference type="Gene3D" id="3.60.21.10">
    <property type="match status" value="1"/>
</dbReference>
<reference evidence="3" key="1">
    <citation type="submission" date="2016-10" db="EMBL/GenBank/DDBJ databases">
        <authorList>
            <person name="Varghese N."/>
            <person name="Submissions S."/>
        </authorList>
    </citation>
    <scope>NUCLEOTIDE SEQUENCE [LARGE SCALE GENOMIC DNA]</scope>
    <source>
        <strain evidence="3">DSM 26424</strain>
    </source>
</reference>
<protein>
    <submittedName>
        <fullName evidence="2">DNA repair exonuclease SbcCD nuclease subunit</fullName>
    </submittedName>
</protein>
<dbReference type="Proteomes" id="UP000199093">
    <property type="component" value="Unassembled WGS sequence"/>
</dbReference>
<keyword evidence="2" id="KW-0269">Exonuclease</keyword>
<dbReference type="RefSeq" id="WP_089848149.1">
    <property type="nucleotide sequence ID" value="NZ_FNEJ01000011.1"/>
</dbReference>
<proteinExistence type="predicted"/>
<dbReference type="InterPro" id="IPR014577">
    <property type="entry name" value="UCP033093_metalloPase"/>
</dbReference>
<sequence>MTPFRFIHSSDLHLGRRFAALPEDIRPRLVEARHGALARLAQAARDHGARDILLAGDVFDSPTPSARVRAQALSAMGAAADLVWWILPGNHDSLAAEELWSEVARGPANLRLLAEAAPVELAPGAWLLPAPLPRRFPGIDLTAAMPAAATPDGALRIGLAHGAVQSFDEDGARRDEVIPPDRARSAGLAYLALGDWHGAKAITPDTWYSGSPERDGFRHDGRGACLAVTLSAGAPPQVQEVHTGTFHWTDSALPLLPGQDAAAGLAAALPADRALRRDHVLRLRAEGRVTLAARAALMAAAARVAPEFGYFELTTEALGLEHEATDLDAIDRAGALRLAADRLSAQAEDATLAERDRAVARAALNRLYGLLLEDQP</sequence>
<dbReference type="InterPro" id="IPR029052">
    <property type="entry name" value="Metallo-depent_PP-like"/>
</dbReference>
<dbReference type="PIRSF" id="PIRSF033093">
    <property type="entry name" value="UCP_ML1119"/>
    <property type="match status" value="1"/>
</dbReference>
<dbReference type="InterPro" id="IPR050535">
    <property type="entry name" value="DNA_Repair-Maintenance_Comp"/>
</dbReference>
<dbReference type="PANTHER" id="PTHR30337">
    <property type="entry name" value="COMPONENT OF ATP-DEPENDENT DSDNA EXONUCLEASE"/>
    <property type="match status" value="1"/>
</dbReference>
<name>A0A1G8P534_9RHOB</name>
<dbReference type="AlphaFoldDB" id="A0A1G8P534"/>
<organism evidence="2 3">
    <name type="scientific">Salipiger marinus</name>
    <dbReference type="NCBI Taxonomy" id="555512"/>
    <lineage>
        <taxon>Bacteria</taxon>
        <taxon>Pseudomonadati</taxon>
        <taxon>Pseudomonadota</taxon>
        <taxon>Alphaproteobacteria</taxon>
        <taxon>Rhodobacterales</taxon>
        <taxon>Roseobacteraceae</taxon>
        <taxon>Salipiger</taxon>
    </lineage>
</organism>